<sequence>MTDTGDGGEAGIGPFVPKKAVRYWMTLEPVVTAAVVKTARRTGREARPLYPVATAFVLWAWQTRGMDLDVTRMFRRQVVEEYVHRGMAAFTRGSRATYRSTLLTMVDAVTPPSEVRFPIPRSDPTPPYAAAEIAALRSWAGAQGSAVRRRDAAALLAMGFGAGLATRELLSVRSGDIDVRGDDVHILVWSGRPRLVPVLPAWQPGLRAAMGELGDDQWVFRVGRTGVRSAQVTDFLHRGHTTELDVRPARMRTTWLLTHLHAGTPPRDLLRISGLEHLAALDRIRQFLPSPASLPPRKLDFPHPQV</sequence>
<name>A0A1H1NPI7_9MICO</name>
<evidence type="ECO:0000313" key="2">
    <source>
        <dbReference type="EMBL" id="SDS00926.1"/>
    </source>
</evidence>
<accession>A0A1H1NPI7</accession>
<proteinExistence type="predicted"/>
<protein>
    <recommendedName>
        <fullName evidence="4">Tyr recombinase domain-containing protein</fullName>
    </recommendedName>
</protein>
<dbReference type="GO" id="GO:0003677">
    <property type="term" value="F:DNA binding"/>
    <property type="evidence" value="ECO:0007669"/>
    <property type="project" value="InterPro"/>
</dbReference>
<dbReference type="RefSeq" id="WP_157547008.1">
    <property type="nucleotide sequence ID" value="NZ_LT629770.1"/>
</dbReference>
<reference evidence="2 3" key="1">
    <citation type="submission" date="2016-10" db="EMBL/GenBank/DDBJ databases">
        <authorList>
            <person name="de Groot N.N."/>
        </authorList>
    </citation>
    <scope>NUCLEOTIDE SEQUENCE [LARGE SCALE GENOMIC DNA]</scope>
    <source>
        <strain evidence="2 3">DSM 15019</strain>
    </source>
</reference>
<dbReference type="InterPro" id="IPR013762">
    <property type="entry name" value="Integrase-like_cat_sf"/>
</dbReference>
<gene>
    <name evidence="2" type="ORF">SAMN04489809_0875</name>
</gene>
<evidence type="ECO:0008006" key="4">
    <source>
        <dbReference type="Google" id="ProtNLM"/>
    </source>
</evidence>
<dbReference type="GO" id="GO:0006310">
    <property type="term" value="P:DNA recombination"/>
    <property type="evidence" value="ECO:0007669"/>
    <property type="project" value="UniProtKB-KW"/>
</dbReference>
<evidence type="ECO:0000256" key="1">
    <source>
        <dbReference type="ARBA" id="ARBA00023172"/>
    </source>
</evidence>
<dbReference type="AlphaFoldDB" id="A0A1H1NPI7"/>
<dbReference type="Proteomes" id="UP000182126">
    <property type="component" value="Chromosome I"/>
</dbReference>
<dbReference type="GO" id="GO:0015074">
    <property type="term" value="P:DNA integration"/>
    <property type="evidence" value="ECO:0007669"/>
    <property type="project" value="InterPro"/>
</dbReference>
<organism evidence="2 3">
    <name type="scientific">Microbacterium paraoxydans</name>
    <dbReference type="NCBI Taxonomy" id="199592"/>
    <lineage>
        <taxon>Bacteria</taxon>
        <taxon>Bacillati</taxon>
        <taxon>Actinomycetota</taxon>
        <taxon>Actinomycetes</taxon>
        <taxon>Micrococcales</taxon>
        <taxon>Microbacteriaceae</taxon>
        <taxon>Microbacterium</taxon>
    </lineage>
</organism>
<dbReference type="SUPFAM" id="SSF56349">
    <property type="entry name" value="DNA breaking-rejoining enzymes"/>
    <property type="match status" value="1"/>
</dbReference>
<dbReference type="EMBL" id="LT629770">
    <property type="protein sequence ID" value="SDS00926.1"/>
    <property type="molecule type" value="Genomic_DNA"/>
</dbReference>
<dbReference type="GeneID" id="36301176"/>
<keyword evidence="1" id="KW-0233">DNA recombination</keyword>
<dbReference type="Gene3D" id="1.10.443.10">
    <property type="entry name" value="Intergrase catalytic core"/>
    <property type="match status" value="1"/>
</dbReference>
<evidence type="ECO:0000313" key="3">
    <source>
        <dbReference type="Proteomes" id="UP000182126"/>
    </source>
</evidence>
<dbReference type="InterPro" id="IPR011010">
    <property type="entry name" value="DNA_brk_join_enz"/>
</dbReference>